<dbReference type="OrthoDB" id="785956at2759"/>
<evidence type="ECO:0000256" key="7">
    <source>
        <dbReference type="ARBA" id="ARBA00023242"/>
    </source>
</evidence>
<evidence type="ECO:0000256" key="2">
    <source>
        <dbReference type="ARBA" id="ARBA00022745"/>
    </source>
</evidence>
<dbReference type="Pfam" id="PF00847">
    <property type="entry name" value="AP2"/>
    <property type="match status" value="1"/>
</dbReference>
<dbReference type="Gene3D" id="3.30.730.10">
    <property type="entry name" value="AP2/ERF domain"/>
    <property type="match status" value="1"/>
</dbReference>
<dbReference type="PRINTS" id="PR00367">
    <property type="entry name" value="ETHRSPELEMNT"/>
</dbReference>
<evidence type="ECO:0000256" key="6">
    <source>
        <dbReference type="ARBA" id="ARBA00023163"/>
    </source>
</evidence>
<name>A0A059C2I9_EUCGR</name>
<evidence type="ECO:0000256" key="3">
    <source>
        <dbReference type="ARBA" id="ARBA00023015"/>
    </source>
</evidence>
<dbReference type="KEGG" id="egr:104443987"/>
<dbReference type="FunFam" id="3.30.730.10:FF:000001">
    <property type="entry name" value="Ethylene-responsive transcription factor 2"/>
    <property type="match status" value="1"/>
</dbReference>
<feature type="region of interest" description="Disordered" evidence="9">
    <location>
        <begin position="212"/>
        <end position="255"/>
    </location>
</feature>
<dbReference type="PROSITE" id="PS51032">
    <property type="entry name" value="AP2_ERF"/>
    <property type="match status" value="1"/>
</dbReference>
<gene>
    <name evidence="11" type="ORF">EUGRSUZ_E00857</name>
</gene>
<dbReference type="InterPro" id="IPR016177">
    <property type="entry name" value="DNA-bd_dom_sf"/>
</dbReference>
<reference evidence="11" key="1">
    <citation type="submission" date="2013-07" db="EMBL/GenBank/DDBJ databases">
        <title>The genome of Eucalyptus grandis.</title>
        <authorList>
            <person name="Schmutz J."/>
            <person name="Hayes R."/>
            <person name="Myburg A."/>
            <person name="Tuskan G."/>
            <person name="Grattapaglia D."/>
            <person name="Rokhsar D.S."/>
        </authorList>
    </citation>
    <scope>NUCLEOTIDE SEQUENCE</scope>
    <source>
        <tissue evidence="11">Leaf extractions</tissue>
    </source>
</reference>
<keyword evidence="5" id="KW-0010">Activator</keyword>
<protein>
    <recommendedName>
        <fullName evidence="10">AP2/ERF domain-containing protein</fullName>
    </recommendedName>
</protein>
<dbReference type="AlphaFoldDB" id="A0A059C2I9"/>
<dbReference type="GO" id="GO:0005634">
    <property type="term" value="C:nucleus"/>
    <property type="evidence" value="ECO:0007669"/>
    <property type="project" value="UniProtKB-SubCell"/>
</dbReference>
<evidence type="ECO:0000256" key="4">
    <source>
        <dbReference type="ARBA" id="ARBA00023125"/>
    </source>
</evidence>
<comment type="similarity">
    <text evidence="8">Belongs to the AP2/ERF transcription factor family. ERF subfamily.</text>
</comment>
<sequence>MEMIQQDQNSFSQNNTDIGSSLSQLILAGGSSTIDSIFSLCSSTSQTPTPAPNALPSTITSPSVFEPLGSSVYLLQRDLLHKFTQRNGSSSNFSYTSTPLRTSVFSTGYPSPCKKKLYRGVRQRHWGKWVAEIRLPQNRMRVWLGTYDTAEAAAYAYDRAAYKLRGEYARLNFPNLKDPSKLGFGDGSRLNALKSSVDAKIQAICQKVKRERAKKSAKNSSGSSNGGVGGKSESEKVTKVDSSCSSSTLSPPSPLFLGEEDWTSELMASDVSEDGFWKCENSQPSCSVDGSAVVAEESESEGCSLAKMPSFDPELIWEVLAN</sequence>
<dbReference type="SUPFAM" id="SSF54171">
    <property type="entry name" value="DNA-binding domain"/>
    <property type="match status" value="1"/>
</dbReference>
<dbReference type="GO" id="GO:0009873">
    <property type="term" value="P:ethylene-activated signaling pathway"/>
    <property type="evidence" value="ECO:0007669"/>
    <property type="project" value="UniProtKB-KW"/>
</dbReference>
<dbReference type="InterPro" id="IPR051758">
    <property type="entry name" value="ERF/AP2-like"/>
</dbReference>
<evidence type="ECO:0000256" key="9">
    <source>
        <dbReference type="SAM" id="MobiDB-lite"/>
    </source>
</evidence>
<feature type="domain" description="AP2/ERF" evidence="10">
    <location>
        <begin position="117"/>
        <end position="174"/>
    </location>
</feature>
<dbReference type="OMA" id="DLEFEGC"/>
<evidence type="ECO:0000259" key="10">
    <source>
        <dbReference type="PROSITE" id="PS51032"/>
    </source>
</evidence>
<dbReference type="eggNOG" id="ENOG502QTDE">
    <property type="taxonomic scope" value="Eukaryota"/>
</dbReference>
<keyword evidence="4" id="KW-0238">DNA-binding</keyword>
<accession>A0A059C2I9</accession>
<organism evidence="11">
    <name type="scientific">Eucalyptus grandis</name>
    <name type="common">Flooded gum</name>
    <dbReference type="NCBI Taxonomy" id="71139"/>
    <lineage>
        <taxon>Eukaryota</taxon>
        <taxon>Viridiplantae</taxon>
        <taxon>Streptophyta</taxon>
        <taxon>Embryophyta</taxon>
        <taxon>Tracheophyta</taxon>
        <taxon>Spermatophyta</taxon>
        <taxon>Magnoliopsida</taxon>
        <taxon>eudicotyledons</taxon>
        <taxon>Gunneridae</taxon>
        <taxon>Pentapetalae</taxon>
        <taxon>rosids</taxon>
        <taxon>malvids</taxon>
        <taxon>Myrtales</taxon>
        <taxon>Myrtaceae</taxon>
        <taxon>Myrtoideae</taxon>
        <taxon>Eucalypteae</taxon>
        <taxon>Eucalyptus</taxon>
    </lineage>
</organism>
<dbReference type="STRING" id="71139.A0A059C2I9"/>
<dbReference type="PANTHER" id="PTHR31657:SF20">
    <property type="entry name" value="ETHYLENE-RESPONSIVE TRANSCRIPTION FACTOR ERF061"/>
    <property type="match status" value="1"/>
</dbReference>
<evidence type="ECO:0000256" key="5">
    <source>
        <dbReference type="ARBA" id="ARBA00023159"/>
    </source>
</evidence>
<dbReference type="PANTHER" id="PTHR31657">
    <property type="entry name" value="ETHYLENE-RESPONSIVE TRANSCRIPTION FACTOR ERF061"/>
    <property type="match status" value="1"/>
</dbReference>
<evidence type="ECO:0000256" key="8">
    <source>
        <dbReference type="ARBA" id="ARBA00024343"/>
    </source>
</evidence>
<dbReference type="InterPro" id="IPR036955">
    <property type="entry name" value="AP2/ERF_dom_sf"/>
</dbReference>
<keyword evidence="7" id="KW-0539">Nucleus</keyword>
<dbReference type="InParanoid" id="A0A059C2I9"/>
<evidence type="ECO:0000313" key="11">
    <source>
        <dbReference type="EMBL" id="KCW72406.1"/>
    </source>
</evidence>
<dbReference type="Gramene" id="KCW72406">
    <property type="protein sequence ID" value="KCW72406"/>
    <property type="gene ID" value="EUGRSUZ_E00857"/>
</dbReference>
<keyword evidence="2" id="KW-0936">Ethylene signaling pathway</keyword>
<dbReference type="SMART" id="SM00380">
    <property type="entry name" value="AP2"/>
    <property type="match status" value="1"/>
</dbReference>
<keyword evidence="6" id="KW-0804">Transcription</keyword>
<proteinExistence type="inferred from homology"/>
<dbReference type="EMBL" id="KK198757">
    <property type="protein sequence ID" value="KCW72406.1"/>
    <property type="molecule type" value="Genomic_DNA"/>
</dbReference>
<comment type="subcellular location">
    <subcellularLocation>
        <location evidence="1">Nucleus</location>
    </subcellularLocation>
</comment>
<keyword evidence="3" id="KW-0805">Transcription regulation</keyword>
<dbReference type="InterPro" id="IPR001471">
    <property type="entry name" value="AP2/ERF_dom"/>
</dbReference>
<dbReference type="GO" id="GO:0003700">
    <property type="term" value="F:DNA-binding transcription factor activity"/>
    <property type="evidence" value="ECO:0007669"/>
    <property type="project" value="InterPro"/>
</dbReference>
<evidence type="ECO:0000256" key="1">
    <source>
        <dbReference type="ARBA" id="ARBA00004123"/>
    </source>
</evidence>
<dbReference type="CDD" id="cd00018">
    <property type="entry name" value="AP2"/>
    <property type="match status" value="1"/>
</dbReference>
<dbReference type="GO" id="GO:0000976">
    <property type="term" value="F:transcription cis-regulatory region binding"/>
    <property type="evidence" value="ECO:0007669"/>
    <property type="project" value="UniProtKB-ARBA"/>
</dbReference>
<dbReference type="FunCoup" id="A0A059C2I9">
    <property type="interactions" value="25"/>
</dbReference>